<feature type="region of interest" description="Disordered" evidence="1">
    <location>
        <begin position="27"/>
        <end position="77"/>
    </location>
</feature>
<accession>A0A8J5VIN7</accession>
<feature type="region of interest" description="Disordered" evidence="1">
    <location>
        <begin position="257"/>
        <end position="281"/>
    </location>
</feature>
<dbReference type="PANTHER" id="PTHR36892">
    <property type="entry name" value="OS01G0201800 PROTEIN"/>
    <property type="match status" value="1"/>
</dbReference>
<evidence type="ECO:0000313" key="3">
    <source>
        <dbReference type="Proteomes" id="UP000729402"/>
    </source>
</evidence>
<evidence type="ECO:0000256" key="1">
    <source>
        <dbReference type="SAM" id="MobiDB-lite"/>
    </source>
</evidence>
<comment type="caution">
    <text evidence="2">The sequence shown here is derived from an EMBL/GenBank/DDBJ whole genome shotgun (WGS) entry which is preliminary data.</text>
</comment>
<keyword evidence="3" id="KW-1185">Reference proteome</keyword>
<dbReference type="PANTHER" id="PTHR36892:SF10">
    <property type="entry name" value="OS01G0201900 PROTEIN"/>
    <property type="match status" value="1"/>
</dbReference>
<proteinExistence type="predicted"/>
<protein>
    <submittedName>
        <fullName evidence="2">Uncharacterized protein</fullName>
    </submittedName>
</protein>
<dbReference type="EMBL" id="JAAALK010000290">
    <property type="protein sequence ID" value="KAG8045619.1"/>
    <property type="molecule type" value="Genomic_DNA"/>
</dbReference>
<reference evidence="2" key="1">
    <citation type="journal article" date="2021" name="bioRxiv">
        <title>Whole Genome Assembly and Annotation of Northern Wild Rice, Zizania palustris L., Supports a Whole Genome Duplication in the Zizania Genus.</title>
        <authorList>
            <person name="Haas M."/>
            <person name="Kono T."/>
            <person name="Macchietto M."/>
            <person name="Millas R."/>
            <person name="McGilp L."/>
            <person name="Shao M."/>
            <person name="Duquette J."/>
            <person name="Hirsch C.N."/>
            <person name="Kimball J."/>
        </authorList>
    </citation>
    <scope>NUCLEOTIDE SEQUENCE</scope>
    <source>
        <tissue evidence="2">Fresh leaf tissue</tissue>
    </source>
</reference>
<dbReference type="AlphaFoldDB" id="A0A8J5VIN7"/>
<feature type="compositionally biased region" description="Acidic residues" evidence="1">
    <location>
        <begin position="68"/>
        <end position="77"/>
    </location>
</feature>
<feature type="compositionally biased region" description="Low complexity" evidence="1">
    <location>
        <begin position="257"/>
        <end position="266"/>
    </location>
</feature>
<evidence type="ECO:0000313" key="2">
    <source>
        <dbReference type="EMBL" id="KAG8045619.1"/>
    </source>
</evidence>
<organism evidence="2 3">
    <name type="scientific">Zizania palustris</name>
    <name type="common">Northern wild rice</name>
    <dbReference type="NCBI Taxonomy" id="103762"/>
    <lineage>
        <taxon>Eukaryota</taxon>
        <taxon>Viridiplantae</taxon>
        <taxon>Streptophyta</taxon>
        <taxon>Embryophyta</taxon>
        <taxon>Tracheophyta</taxon>
        <taxon>Spermatophyta</taxon>
        <taxon>Magnoliopsida</taxon>
        <taxon>Liliopsida</taxon>
        <taxon>Poales</taxon>
        <taxon>Poaceae</taxon>
        <taxon>BOP clade</taxon>
        <taxon>Oryzoideae</taxon>
        <taxon>Oryzeae</taxon>
        <taxon>Zizaniinae</taxon>
        <taxon>Zizania</taxon>
    </lineage>
</organism>
<dbReference type="OrthoDB" id="654309at2759"/>
<sequence>MVGRRACGRGRRRTGASVSAIFDSAATATAVEEDTGEGKCAEEAVYSRPLRGSTPLGLPPADAGGENEAPEENGDDEVMCSIMRRTKEQKWKRRLEEAASAVAASPVAAEWPGSEGNFVREASKKSEGIHDPRIDQDKIPDLKRKKKVDANDLEKEIIDKLRSIEGKMSNKVGKQHDMKKMLPLHSILKKYTKHTSFKMVKEKSGNTKGKEVIELCRKSVKQVKFAEVDDVLGIDKQTSKRPQLESICKLFSDALASSSSSSTDMSTEGDRYVAAESSSSHMPELMEASKNMDHEDSLELVSTKLPSNLIDLNEALPESTDFNYPSVSNSEPDPEPTQHTILERVENSVSSGTLLQNEFKPTGSPLVSDLFAIPSNREG</sequence>
<dbReference type="Proteomes" id="UP000729402">
    <property type="component" value="Unassembled WGS sequence"/>
</dbReference>
<name>A0A8J5VIN7_ZIZPA</name>
<gene>
    <name evidence="2" type="ORF">GUJ93_ZPchr0008g12385</name>
</gene>
<reference evidence="2" key="2">
    <citation type="submission" date="2021-02" db="EMBL/GenBank/DDBJ databases">
        <authorList>
            <person name="Kimball J.A."/>
            <person name="Haas M.W."/>
            <person name="Macchietto M."/>
            <person name="Kono T."/>
            <person name="Duquette J."/>
            <person name="Shao M."/>
        </authorList>
    </citation>
    <scope>NUCLEOTIDE SEQUENCE</scope>
    <source>
        <tissue evidence="2">Fresh leaf tissue</tissue>
    </source>
</reference>
<feature type="region of interest" description="Disordered" evidence="1">
    <location>
        <begin position="352"/>
        <end position="379"/>
    </location>
</feature>